<dbReference type="EMBL" id="ABVL01000002">
    <property type="protein sequence ID" value="EDY21794.1"/>
    <property type="molecule type" value="Genomic_DNA"/>
</dbReference>
<protein>
    <recommendedName>
        <fullName evidence="5">FAD dependent oxidoreductase</fullName>
    </recommendedName>
</protein>
<sequence length="349" mass="37848" precursor="true">MLALAAASLLMSQMPASAATTRVDHTDESIVALHDHQDLSDAEYWQQNATPTGKCDGGKVAKMLVEVAKVFQPVTTSEEAIDVLSHHGVIGSPDAWRKGIAPGQTMSGANVATVLNRCAVHLPIPPPKSANATPLEATPPAQLKDSYDIVVAGAGTGGVGVAVQAARMGRSVLLLEETDWIGGQMNAAAVTSMDEGVALVRERGLYRELCGLIAAHYQPLGINYMTAYWNGHVCVEPCVGKQLLHVLLGDARGKGVLDLALRTRVTQGAANQRYRDRCADRKRDRRRRGLSHRDEQGARRRHRMGRRDPTHGRALPRGQLHERRHRSHAPRAGQYLDRGGETVSAWCAR</sequence>
<feature type="compositionally biased region" description="Basic and acidic residues" evidence="1">
    <location>
        <begin position="273"/>
        <end position="282"/>
    </location>
</feature>
<feature type="chain" id="PRO_5002802407" description="FAD dependent oxidoreductase" evidence="2">
    <location>
        <begin position="19"/>
        <end position="349"/>
    </location>
</feature>
<evidence type="ECO:0008006" key="5">
    <source>
        <dbReference type="Google" id="ProtNLM"/>
    </source>
</evidence>
<dbReference type="eggNOG" id="COG0492">
    <property type="taxonomic scope" value="Bacteria"/>
</dbReference>
<dbReference type="InParanoid" id="B4CWK2"/>
<dbReference type="InterPro" id="IPR036188">
    <property type="entry name" value="FAD/NAD-bd_sf"/>
</dbReference>
<proteinExistence type="predicted"/>
<dbReference type="Proteomes" id="UP000005824">
    <property type="component" value="Unassembled WGS sequence"/>
</dbReference>
<keyword evidence="2" id="KW-0732">Signal</keyword>
<evidence type="ECO:0000313" key="4">
    <source>
        <dbReference type="Proteomes" id="UP000005824"/>
    </source>
</evidence>
<evidence type="ECO:0000256" key="2">
    <source>
        <dbReference type="SAM" id="SignalP"/>
    </source>
</evidence>
<reference evidence="3 4" key="1">
    <citation type="journal article" date="2011" name="J. Bacteriol.">
        <title>Genome sequence of Chthoniobacter flavus Ellin428, an aerobic heterotrophic soil bacterium.</title>
        <authorList>
            <person name="Kant R."/>
            <person name="van Passel M.W."/>
            <person name="Palva A."/>
            <person name="Lucas S."/>
            <person name="Lapidus A."/>
            <person name="Glavina Del Rio T."/>
            <person name="Dalin E."/>
            <person name="Tice H."/>
            <person name="Bruce D."/>
            <person name="Goodwin L."/>
            <person name="Pitluck S."/>
            <person name="Larimer F.W."/>
            <person name="Land M.L."/>
            <person name="Hauser L."/>
            <person name="Sangwan P."/>
            <person name="de Vos W.M."/>
            <person name="Janssen P.H."/>
            <person name="Smidt H."/>
        </authorList>
    </citation>
    <scope>NUCLEOTIDE SEQUENCE [LARGE SCALE GENOMIC DNA]</scope>
    <source>
        <strain evidence="3 4">Ellin428</strain>
    </source>
</reference>
<feature type="region of interest" description="Disordered" evidence="1">
    <location>
        <begin position="272"/>
        <end position="335"/>
    </location>
</feature>
<comment type="caution">
    <text evidence="3">The sequence shown here is derived from an EMBL/GenBank/DDBJ whole genome shotgun (WGS) entry which is preliminary data.</text>
</comment>
<evidence type="ECO:0000313" key="3">
    <source>
        <dbReference type="EMBL" id="EDY21794.1"/>
    </source>
</evidence>
<dbReference type="SUPFAM" id="SSF51905">
    <property type="entry name" value="FAD/NAD(P)-binding domain"/>
    <property type="match status" value="1"/>
</dbReference>
<dbReference type="Gene3D" id="3.50.50.60">
    <property type="entry name" value="FAD/NAD(P)-binding domain"/>
    <property type="match status" value="1"/>
</dbReference>
<keyword evidence="4" id="KW-1185">Reference proteome</keyword>
<dbReference type="AlphaFoldDB" id="B4CWK2"/>
<name>B4CWK2_9BACT</name>
<organism evidence="3 4">
    <name type="scientific">Chthoniobacter flavus Ellin428</name>
    <dbReference type="NCBI Taxonomy" id="497964"/>
    <lineage>
        <taxon>Bacteria</taxon>
        <taxon>Pseudomonadati</taxon>
        <taxon>Verrucomicrobiota</taxon>
        <taxon>Spartobacteria</taxon>
        <taxon>Chthoniobacterales</taxon>
        <taxon>Chthoniobacteraceae</taxon>
        <taxon>Chthoniobacter</taxon>
    </lineage>
</organism>
<dbReference type="Pfam" id="PF12831">
    <property type="entry name" value="FAD_oxidored"/>
    <property type="match status" value="1"/>
</dbReference>
<evidence type="ECO:0000256" key="1">
    <source>
        <dbReference type="SAM" id="MobiDB-lite"/>
    </source>
</evidence>
<dbReference type="STRING" id="497964.CfE428DRAFT_1040"/>
<accession>B4CWK2</accession>
<feature type="signal peptide" evidence="2">
    <location>
        <begin position="1"/>
        <end position="18"/>
    </location>
</feature>
<gene>
    <name evidence="3" type="ORF">CfE428DRAFT_1040</name>
</gene>